<gene>
    <name evidence="1" type="ORF">LEP1GSC202_1093</name>
</gene>
<evidence type="ECO:0000313" key="1">
    <source>
        <dbReference type="EMBL" id="EOQ89186.1"/>
    </source>
</evidence>
<sequence length="70" mass="8006">MGSFHFPLKISKASRKGKMRLAHSVWSGWQSVVFPFSTLLLTSPSLAVSSTERNFLDLRILFLQFEYLSI</sequence>
<accession>A0A5E8HGS6</accession>
<dbReference type="Proteomes" id="UP000013996">
    <property type="component" value="Unassembled WGS sequence"/>
</dbReference>
<comment type="caution">
    <text evidence="1">The sequence shown here is derived from an EMBL/GenBank/DDBJ whole genome shotgun (WGS) entry which is preliminary data.</text>
</comment>
<dbReference type="STRING" id="1249483.LEP1GSC202_1093"/>
<organism evidence="1 2">
    <name type="scientific">Leptospira yanagawae serovar Saopaulo str. Sao Paulo = ATCC 700523</name>
    <dbReference type="NCBI Taxonomy" id="1249483"/>
    <lineage>
        <taxon>Bacteria</taxon>
        <taxon>Pseudomonadati</taxon>
        <taxon>Spirochaetota</taxon>
        <taxon>Spirochaetia</taxon>
        <taxon>Leptospirales</taxon>
        <taxon>Leptospiraceae</taxon>
        <taxon>Leptospira</taxon>
    </lineage>
</organism>
<dbReference type="AlphaFoldDB" id="A0A5E8HGS6"/>
<proteinExistence type="predicted"/>
<protein>
    <submittedName>
        <fullName evidence="1">Uncharacterized protein</fullName>
    </submittedName>
</protein>
<dbReference type="EMBL" id="AOGX02000015">
    <property type="protein sequence ID" value="EOQ89186.1"/>
    <property type="molecule type" value="Genomic_DNA"/>
</dbReference>
<name>A0A5E8HGS6_9LEPT</name>
<evidence type="ECO:0000313" key="2">
    <source>
        <dbReference type="Proteomes" id="UP000013996"/>
    </source>
</evidence>
<reference evidence="1 2" key="1">
    <citation type="submission" date="2013-04" db="EMBL/GenBank/DDBJ databases">
        <authorList>
            <person name="Harkins D.M."/>
            <person name="Durkin A.S."/>
            <person name="Brinkac L.M."/>
            <person name="Haft D.H."/>
            <person name="Selengut J.D."/>
            <person name="Sanka R."/>
            <person name="DePew J."/>
            <person name="Purushe J."/>
            <person name="Hartskeerl R.A."/>
            <person name="Ahmed A."/>
            <person name="van der Linden H."/>
            <person name="Goris M.G.A."/>
            <person name="Vinetz J.M."/>
            <person name="Sutton G.G."/>
            <person name="Nierman W.C."/>
            <person name="Fouts D.E."/>
        </authorList>
    </citation>
    <scope>NUCLEOTIDE SEQUENCE [LARGE SCALE GENOMIC DNA]</scope>
    <source>
        <strain evidence="1 2">Sao Paulo</strain>
    </source>
</reference>